<accession>A0A518BEQ9</accession>
<keyword evidence="1" id="KW-0812">Transmembrane</keyword>
<protein>
    <submittedName>
        <fullName evidence="2">ABC-2 family transporter protein</fullName>
    </submittedName>
</protein>
<feature type="transmembrane region" description="Helical" evidence="1">
    <location>
        <begin position="157"/>
        <end position="180"/>
    </location>
</feature>
<evidence type="ECO:0000313" key="3">
    <source>
        <dbReference type="Proteomes" id="UP000316921"/>
    </source>
</evidence>
<dbReference type="RefSeq" id="WP_145062090.1">
    <property type="nucleotide sequence ID" value="NZ_CP036287.1"/>
</dbReference>
<feature type="transmembrane region" description="Helical" evidence="1">
    <location>
        <begin position="89"/>
        <end position="108"/>
    </location>
</feature>
<reference evidence="2 3" key="1">
    <citation type="submission" date="2019-02" db="EMBL/GenBank/DDBJ databases">
        <title>Deep-cultivation of Planctomycetes and their phenomic and genomic characterization uncovers novel biology.</title>
        <authorList>
            <person name="Wiegand S."/>
            <person name="Jogler M."/>
            <person name="Boedeker C."/>
            <person name="Pinto D."/>
            <person name="Vollmers J."/>
            <person name="Rivas-Marin E."/>
            <person name="Kohn T."/>
            <person name="Peeters S.H."/>
            <person name="Heuer A."/>
            <person name="Rast P."/>
            <person name="Oberbeckmann S."/>
            <person name="Bunk B."/>
            <person name="Jeske O."/>
            <person name="Meyerdierks A."/>
            <person name="Storesund J.E."/>
            <person name="Kallscheuer N."/>
            <person name="Luecker S."/>
            <person name="Lage O.M."/>
            <person name="Pohl T."/>
            <person name="Merkel B.J."/>
            <person name="Hornburger P."/>
            <person name="Mueller R.-W."/>
            <person name="Bruemmer F."/>
            <person name="Labrenz M."/>
            <person name="Spormann A.M."/>
            <person name="Op den Camp H."/>
            <person name="Overmann J."/>
            <person name="Amann R."/>
            <person name="Jetten M.S.M."/>
            <person name="Mascher T."/>
            <person name="Medema M.H."/>
            <person name="Devos D.P."/>
            <person name="Kaster A.-K."/>
            <person name="Ovreas L."/>
            <person name="Rohde M."/>
            <person name="Galperin M.Y."/>
            <person name="Jogler C."/>
        </authorList>
    </citation>
    <scope>NUCLEOTIDE SEQUENCE [LARGE SCALE GENOMIC DNA]</scope>
    <source>
        <strain evidence="2 3">Pla133</strain>
    </source>
</reference>
<sequence length="588" mass="61146">MSLLALTHKELREQAPAFLVAAALVIVGCLVTGWLADDLFVDSATFAHTAAVCLTAIVAIAMGCDIGARERNEGTQEWLRRQPVSLGQVALVKLAVLLGALVAAAVVGSESATVASRLFASGASSLQAEPMVGLILGGTVALALWSMACSSFLPRGFLAAPGGACVFALLALPAALHEIVMGRLRPDPPIGLWLTCALIGGALAALSSMAIGSRREWATWKRAGTVALAGSIGIAPTWFEAGANLAGVTTLDLSSPNLEVRSAFLHTDGRHAFAMLRDEQWPSFPVVIDLETGETVAAGVLGDDLWPAHTTVSTRSNRFPFGVLHKQDGDSEIVGSDGEILAIDRAELSAADLEPFNTIGDGGWTLALPAGGGWRLSRAGSGARAFVAAPGATPVTEEVLAAAGWRVQYVEGWLVDGLWIFRGLVRPSANGQTITEYRSLDAEAGELLAVDWMQARDSIVCALADGKALVGDRARLSIVDVREGGRRDLDTSGRKVRWWAGTATVLQATEGEGSLSCVTAVTADGSIAALVRADGSVARWIEPPPGSAGILCLTALADGSIAVLTYRGGQVLRFGPGGDEPIATALHW</sequence>
<feature type="transmembrane region" description="Helical" evidence="1">
    <location>
        <begin position="17"/>
        <end position="36"/>
    </location>
</feature>
<feature type="transmembrane region" description="Helical" evidence="1">
    <location>
        <begin position="48"/>
        <end position="68"/>
    </location>
</feature>
<keyword evidence="1" id="KW-1133">Transmembrane helix</keyword>
<keyword evidence="1" id="KW-0472">Membrane</keyword>
<evidence type="ECO:0000313" key="2">
    <source>
        <dbReference type="EMBL" id="QDU65470.1"/>
    </source>
</evidence>
<gene>
    <name evidence="2" type="ORF">Pla133_05350</name>
</gene>
<dbReference type="AlphaFoldDB" id="A0A518BEQ9"/>
<dbReference type="Proteomes" id="UP000316921">
    <property type="component" value="Chromosome"/>
</dbReference>
<evidence type="ECO:0000256" key="1">
    <source>
        <dbReference type="SAM" id="Phobius"/>
    </source>
</evidence>
<organism evidence="2 3">
    <name type="scientific">Engelhardtia mirabilis</name>
    <dbReference type="NCBI Taxonomy" id="2528011"/>
    <lineage>
        <taxon>Bacteria</taxon>
        <taxon>Pseudomonadati</taxon>
        <taxon>Planctomycetota</taxon>
        <taxon>Planctomycetia</taxon>
        <taxon>Planctomycetia incertae sedis</taxon>
        <taxon>Engelhardtia</taxon>
    </lineage>
</organism>
<keyword evidence="3" id="KW-1185">Reference proteome</keyword>
<feature type="transmembrane region" description="Helical" evidence="1">
    <location>
        <begin position="128"/>
        <end position="145"/>
    </location>
</feature>
<name>A0A518BEQ9_9BACT</name>
<feature type="transmembrane region" description="Helical" evidence="1">
    <location>
        <begin position="192"/>
        <end position="212"/>
    </location>
</feature>
<dbReference type="EMBL" id="CP036287">
    <property type="protein sequence ID" value="QDU65470.1"/>
    <property type="molecule type" value="Genomic_DNA"/>
</dbReference>
<dbReference type="SUPFAM" id="SSF69322">
    <property type="entry name" value="Tricorn protease domain 2"/>
    <property type="match status" value="1"/>
</dbReference>
<proteinExistence type="predicted"/>
<dbReference type="KEGG" id="pbap:Pla133_05350"/>